<dbReference type="Proteomes" id="UP000701853">
    <property type="component" value="Chromosome 6"/>
</dbReference>
<keyword evidence="1" id="KW-0472">Membrane</keyword>
<dbReference type="OrthoDB" id="10384041at2759"/>
<proteinExistence type="predicted"/>
<evidence type="ECO:0000313" key="2">
    <source>
        <dbReference type="EMBL" id="KAG8490821.1"/>
    </source>
</evidence>
<evidence type="ECO:0000256" key="1">
    <source>
        <dbReference type="SAM" id="Phobius"/>
    </source>
</evidence>
<accession>A0A8J6D0W7</accession>
<keyword evidence="1" id="KW-0812">Transmembrane</keyword>
<name>A0A8J6D0W7_9ROSI</name>
<evidence type="ECO:0000313" key="3">
    <source>
        <dbReference type="Proteomes" id="UP000701853"/>
    </source>
</evidence>
<feature type="transmembrane region" description="Helical" evidence="1">
    <location>
        <begin position="12"/>
        <end position="36"/>
    </location>
</feature>
<keyword evidence="1" id="KW-1133">Transmembrane helix</keyword>
<dbReference type="AlphaFoldDB" id="A0A8J6D0W7"/>
<dbReference type="EMBL" id="JAHUZN010000006">
    <property type="protein sequence ID" value="KAG8490821.1"/>
    <property type="molecule type" value="Genomic_DNA"/>
</dbReference>
<keyword evidence="3" id="KW-1185">Reference proteome</keyword>
<gene>
    <name evidence="2" type="ORF">CXB51_013998</name>
</gene>
<reference evidence="2 3" key="1">
    <citation type="journal article" date="2021" name="bioRxiv">
        <title>The Gossypium anomalum genome as a resource for cotton improvement and evolutionary analysis of hybrid incompatibility.</title>
        <authorList>
            <person name="Grover C.E."/>
            <person name="Yuan D."/>
            <person name="Arick M.A."/>
            <person name="Miller E.R."/>
            <person name="Hu G."/>
            <person name="Peterson D.G."/>
            <person name="Wendel J.F."/>
            <person name="Udall J.A."/>
        </authorList>
    </citation>
    <scope>NUCLEOTIDE SEQUENCE [LARGE SCALE GENOMIC DNA]</scope>
    <source>
        <strain evidence="2">JFW-Udall</strain>
        <tissue evidence="2">Leaf</tissue>
    </source>
</reference>
<sequence length="114" mass="13051">MLSGAATHLPLIHHPVFLLSLPLFLFFLLSSFPSLFSPHCQLLLFRLWKTDFSFLGITKVSNGFLWVLPCRVRYVVSITTGERTWKGAQQFKVMCSLVCWQLSSQHVRFIHGVA</sequence>
<organism evidence="2 3">
    <name type="scientific">Gossypium anomalum</name>
    <dbReference type="NCBI Taxonomy" id="47600"/>
    <lineage>
        <taxon>Eukaryota</taxon>
        <taxon>Viridiplantae</taxon>
        <taxon>Streptophyta</taxon>
        <taxon>Embryophyta</taxon>
        <taxon>Tracheophyta</taxon>
        <taxon>Spermatophyta</taxon>
        <taxon>Magnoliopsida</taxon>
        <taxon>eudicotyledons</taxon>
        <taxon>Gunneridae</taxon>
        <taxon>Pentapetalae</taxon>
        <taxon>rosids</taxon>
        <taxon>malvids</taxon>
        <taxon>Malvales</taxon>
        <taxon>Malvaceae</taxon>
        <taxon>Malvoideae</taxon>
        <taxon>Gossypium</taxon>
    </lineage>
</organism>
<comment type="caution">
    <text evidence="2">The sequence shown here is derived from an EMBL/GenBank/DDBJ whole genome shotgun (WGS) entry which is preliminary data.</text>
</comment>
<protein>
    <submittedName>
        <fullName evidence="2">Uncharacterized protein</fullName>
    </submittedName>
</protein>